<feature type="chain" id="PRO_5035594784" evidence="2">
    <location>
        <begin position="25"/>
        <end position="420"/>
    </location>
</feature>
<feature type="signal peptide" evidence="2">
    <location>
        <begin position="1"/>
        <end position="24"/>
    </location>
</feature>
<evidence type="ECO:0000256" key="2">
    <source>
        <dbReference type="SAM" id="SignalP"/>
    </source>
</evidence>
<feature type="compositionally biased region" description="Basic and acidic residues" evidence="1">
    <location>
        <begin position="367"/>
        <end position="381"/>
    </location>
</feature>
<keyword evidence="2" id="KW-0732">Signal</keyword>
<dbReference type="EMBL" id="CAJFDH010000002">
    <property type="protein sequence ID" value="CAD5213100.1"/>
    <property type="molecule type" value="Genomic_DNA"/>
</dbReference>
<dbReference type="Proteomes" id="UP000783686">
    <property type="component" value="Unassembled WGS sequence"/>
</dbReference>
<dbReference type="Proteomes" id="UP000614601">
    <property type="component" value="Unassembled WGS sequence"/>
</dbReference>
<evidence type="ECO:0000313" key="3">
    <source>
        <dbReference type="EMBL" id="CAD5213100.1"/>
    </source>
</evidence>
<comment type="caution">
    <text evidence="3">The sequence shown here is derived from an EMBL/GenBank/DDBJ whole genome shotgun (WGS) entry which is preliminary data.</text>
</comment>
<proteinExistence type="predicted"/>
<dbReference type="EMBL" id="CAJFCW020000002">
    <property type="protein sequence ID" value="CAG9099095.1"/>
    <property type="molecule type" value="Genomic_DNA"/>
</dbReference>
<feature type="compositionally biased region" description="Basic and acidic residues" evidence="1">
    <location>
        <begin position="345"/>
        <end position="354"/>
    </location>
</feature>
<evidence type="ECO:0000256" key="1">
    <source>
        <dbReference type="SAM" id="MobiDB-lite"/>
    </source>
</evidence>
<organism evidence="3 4">
    <name type="scientific">Bursaphelenchus okinawaensis</name>
    <dbReference type="NCBI Taxonomy" id="465554"/>
    <lineage>
        <taxon>Eukaryota</taxon>
        <taxon>Metazoa</taxon>
        <taxon>Ecdysozoa</taxon>
        <taxon>Nematoda</taxon>
        <taxon>Chromadorea</taxon>
        <taxon>Rhabditida</taxon>
        <taxon>Tylenchina</taxon>
        <taxon>Tylenchomorpha</taxon>
        <taxon>Aphelenchoidea</taxon>
        <taxon>Aphelenchoididae</taxon>
        <taxon>Bursaphelenchus</taxon>
    </lineage>
</organism>
<reference evidence="3" key="1">
    <citation type="submission" date="2020-09" db="EMBL/GenBank/DDBJ databases">
        <authorList>
            <person name="Kikuchi T."/>
        </authorList>
    </citation>
    <scope>NUCLEOTIDE SEQUENCE</scope>
    <source>
        <strain evidence="3">SH1</strain>
    </source>
</reference>
<feature type="region of interest" description="Disordered" evidence="1">
    <location>
        <begin position="342"/>
        <end position="399"/>
    </location>
</feature>
<sequence length="420" mass="47794">MRRTAVEMLFLWVLSSILLVGVEAVPPITELDYKEVYEGVHLRDRECFDDHPGAKCILLTPEFFDMFILKFVYVLNKTHWAEATSFVTSGKSRFIYKGTEQKKGMAEMENYRYPLTDLEKPAFLQIDGNVINLFTAGADGSIKKTFGMSIRKRLGPDTLVYKNYLFSKKLDGPIDLKEFVEGSGKPSQVTWNDVRAEDISPDLLNTIRTECITDNTKCTIDVKTGEVTKINYSAAARLGNFVLEHKPIKVLNTYEARYRFHHLDLPGYVFFFYNLPDSLDDWFSNGRPQFKKAFGEAAANEEYDTFKSWHPLLVSLTPWPQDADKLFQRLKVLIDSLTTTSPASAEDKTTEKPTPKPFTRPDSSDSDDSHHDSHDESHDDSSFDDDDNHDHSDSSESDGCDKAYMTGLGIFAMAFLVLWN</sequence>
<dbReference type="AlphaFoldDB" id="A0A811KCY9"/>
<gene>
    <name evidence="3" type="ORF">BOKJ2_LOCUS4901</name>
</gene>
<evidence type="ECO:0000313" key="4">
    <source>
        <dbReference type="Proteomes" id="UP000614601"/>
    </source>
</evidence>
<accession>A0A811KCY9</accession>
<name>A0A811KCY9_9BILA</name>
<protein>
    <submittedName>
        <fullName evidence="3">Uncharacterized protein</fullName>
    </submittedName>
</protein>
<keyword evidence="4" id="KW-1185">Reference proteome</keyword>